<evidence type="ECO:0000256" key="7">
    <source>
        <dbReference type="ARBA" id="ARBA00023002"/>
    </source>
</evidence>
<comment type="subcellular location">
    <subcellularLocation>
        <location evidence="1 9">Cytoplasm</location>
    </subcellularLocation>
</comment>
<dbReference type="InterPro" id="IPR029036">
    <property type="entry name" value="P5CR_dimer"/>
</dbReference>
<evidence type="ECO:0000259" key="14">
    <source>
        <dbReference type="Pfam" id="PF14748"/>
    </source>
</evidence>
<evidence type="ECO:0000256" key="6">
    <source>
        <dbReference type="ARBA" id="ARBA00022857"/>
    </source>
</evidence>
<gene>
    <name evidence="9" type="primary">proC</name>
    <name evidence="15" type="ordered locus">Jden_0968</name>
</gene>
<keyword evidence="5 9" id="KW-0641">Proline biosynthesis</keyword>
<dbReference type="Gene3D" id="1.10.3730.10">
    <property type="entry name" value="ProC C-terminal domain-like"/>
    <property type="match status" value="1"/>
</dbReference>
<dbReference type="EC" id="1.5.1.2" evidence="9 10"/>
<feature type="binding site" evidence="11">
    <location>
        <begin position="8"/>
        <end position="13"/>
    </location>
    <ligand>
        <name>NADP(+)</name>
        <dbReference type="ChEBI" id="CHEBI:58349"/>
    </ligand>
</feature>
<dbReference type="SUPFAM" id="SSF48179">
    <property type="entry name" value="6-phosphogluconate dehydrogenase C-terminal domain-like"/>
    <property type="match status" value="1"/>
</dbReference>
<comment type="pathway">
    <text evidence="9 12">Amino-acid biosynthesis; L-proline biosynthesis; L-proline from L-glutamate 5-semialdehyde: step 1/1.</text>
</comment>
<evidence type="ECO:0000256" key="11">
    <source>
        <dbReference type="PIRSR" id="PIRSR000193-1"/>
    </source>
</evidence>
<evidence type="ECO:0000256" key="3">
    <source>
        <dbReference type="ARBA" id="ARBA00022490"/>
    </source>
</evidence>
<dbReference type="InterPro" id="IPR008927">
    <property type="entry name" value="6-PGluconate_DH-like_C_sf"/>
</dbReference>
<dbReference type="PANTHER" id="PTHR11645:SF0">
    <property type="entry name" value="PYRROLINE-5-CARBOXYLATE REDUCTASE 3"/>
    <property type="match status" value="1"/>
</dbReference>
<dbReference type="eggNOG" id="COG0345">
    <property type="taxonomic scope" value="Bacteria"/>
</dbReference>
<feature type="binding site" evidence="11">
    <location>
        <begin position="70"/>
        <end position="73"/>
    </location>
    <ligand>
        <name>NADP(+)</name>
        <dbReference type="ChEBI" id="CHEBI:58349"/>
    </ligand>
</feature>
<organism evidence="15 16">
    <name type="scientific">Jonesia denitrificans (strain ATCC 14870 / DSM 20603 / BCRC 15368 / CIP 55.134 / JCM 11481 / NBRC 15587 / NCTC 10816 / Prevot 55134)</name>
    <name type="common">Listeria denitrificans</name>
    <dbReference type="NCBI Taxonomy" id="471856"/>
    <lineage>
        <taxon>Bacteria</taxon>
        <taxon>Bacillati</taxon>
        <taxon>Actinomycetota</taxon>
        <taxon>Actinomycetes</taxon>
        <taxon>Micrococcales</taxon>
        <taxon>Jonesiaceae</taxon>
        <taxon>Jonesia</taxon>
    </lineage>
</organism>
<keyword evidence="6 9" id="KW-0521">NADP</keyword>
<dbReference type="PANTHER" id="PTHR11645">
    <property type="entry name" value="PYRROLINE-5-CARBOXYLATE REDUCTASE"/>
    <property type="match status" value="1"/>
</dbReference>
<dbReference type="GO" id="GO:0055129">
    <property type="term" value="P:L-proline biosynthetic process"/>
    <property type="evidence" value="ECO:0007669"/>
    <property type="project" value="UniProtKB-UniRule"/>
</dbReference>
<dbReference type="InterPro" id="IPR000304">
    <property type="entry name" value="Pyrroline-COOH_reductase"/>
</dbReference>
<comment type="function">
    <text evidence="8 9">Catalyzes the reduction of 1-pyrroline-5-carboxylate (PCA) to L-proline.</text>
</comment>
<feature type="domain" description="Pyrroline-5-carboxylate reductase catalytic N-terminal" evidence="13">
    <location>
        <begin position="4"/>
        <end position="100"/>
    </location>
</feature>
<feature type="binding site" evidence="11">
    <location>
        <position position="36"/>
    </location>
    <ligand>
        <name>NADP(+)</name>
        <dbReference type="ChEBI" id="CHEBI:58349"/>
    </ligand>
</feature>
<dbReference type="HOGENOM" id="CLU_042344_3_1_11"/>
<protein>
    <recommendedName>
        <fullName evidence="9 10">Pyrroline-5-carboxylate reductase</fullName>
        <shortName evidence="9">P5C reductase</shortName>
        <shortName evidence="9">P5CR</shortName>
        <ecNumber evidence="9 10">1.5.1.2</ecNumber>
    </recommendedName>
    <alternativeName>
        <fullName evidence="9">PCA reductase</fullName>
    </alternativeName>
</protein>
<dbReference type="FunFam" id="3.40.50.720:FF:000190">
    <property type="entry name" value="Pyrroline-5-carboxylate reductase"/>
    <property type="match status" value="1"/>
</dbReference>
<keyword evidence="3 9" id="KW-0963">Cytoplasm</keyword>
<dbReference type="InterPro" id="IPR053790">
    <property type="entry name" value="P5CR-like_CS"/>
</dbReference>
<feature type="binding site" evidence="11">
    <location>
        <position position="57"/>
    </location>
    <ligand>
        <name>NADPH</name>
        <dbReference type="ChEBI" id="CHEBI:57783"/>
    </ligand>
</feature>
<dbReference type="AlphaFoldDB" id="C7R302"/>
<dbReference type="PROSITE" id="PS00521">
    <property type="entry name" value="P5CR"/>
    <property type="match status" value="1"/>
</dbReference>
<evidence type="ECO:0000256" key="8">
    <source>
        <dbReference type="ARBA" id="ARBA00058118"/>
    </source>
</evidence>
<name>C7R302_JONDD</name>
<dbReference type="PIRSF" id="PIRSF000193">
    <property type="entry name" value="Pyrrol-5-carb_rd"/>
    <property type="match status" value="1"/>
</dbReference>
<sequence>MSTTVGFIGIGNMASAIIRGLITSGLVNASDIVVSSRDHARREAFAAELGVRSLDSNVLVALESDILVLAVKPAQFETVCEEIGEEIEQSDPLVVSVAAGLTLRQLADMLPARTRIARAMPNVNSSLREGMTAVCVNEHATSTDEASVVAAFEAVGQVAVLDESLFSAFTAIAGSSPAFTFLFIDALSRGAVAAGMPKDVATAVAAQAVRGSASLLAGSDRHPWELIDSVCSPGGTTVAGLLELERHGFLSTVTQAVAATVARDAQLRDQG</sequence>
<dbReference type="GO" id="GO:0005737">
    <property type="term" value="C:cytoplasm"/>
    <property type="evidence" value="ECO:0007669"/>
    <property type="project" value="UniProtKB-SubCell"/>
</dbReference>
<dbReference type="OrthoDB" id="9805754at2"/>
<keyword evidence="7 9" id="KW-0560">Oxidoreductase</keyword>
<proteinExistence type="inferred from homology"/>
<feature type="domain" description="Pyrroline-5-carboxylate reductase dimerisation" evidence="14">
    <location>
        <begin position="163"/>
        <end position="267"/>
    </location>
</feature>
<dbReference type="SUPFAM" id="SSF51735">
    <property type="entry name" value="NAD(P)-binding Rossmann-fold domains"/>
    <property type="match status" value="1"/>
</dbReference>
<dbReference type="UniPathway" id="UPA00098">
    <property type="reaction ID" value="UER00361"/>
</dbReference>
<dbReference type="KEGG" id="jde:Jden_0968"/>
<dbReference type="InterPro" id="IPR028939">
    <property type="entry name" value="P5C_Rdtase_cat_N"/>
</dbReference>
<dbReference type="InterPro" id="IPR036291">
    <property type="entry name" value="NAD(P)-bd_dom_sf"/>
</dbReference>
<evidence type="ECO:0000256" key="2">
    <source>
        <dbReference type="ARBA" id="ARBA00005525"/>
    </source>
</evidence>
<dbReference type="Gene3D" id="3.40.50.720">
    <property type="entry name" value="NAD(P)-binding Rossmann-like Domain"/>
    <property type="match status" value="1"/>
</dbReference>
<dbReference type="EMBL" id="CP001706">
    <property type="protein sequence ID" value="ACV08624.1"/>
    <property type="molecule type" value="Genomic_DNA"/>
</dbReference>
<dbReference type="Proteomes" id="UP000000628">
    <property type="component" value="Chromosome"/>
</dbReference>
<dbReference type="Pfam" id="PF14748">
    <property type="entry name" value="P5CR_dimer"/>
    <property type="match status" value="1"/>
</dbReference>
<dbReference type="GO" id="GO:0004735">
    <property type="term" value="F:pyrroline-5-carboxylate reductase activity"/>
    <property type="evidence" value="ECO:0007669"/>
    <property type="project" value="UniProtKB-UniRule"/>
</dbReference>
<dbReference type="STRING" id="471856.Jden_0968"/>
<evidence type="ECO:0000256" key="10">
    <source>
        <dbReference type="NCBIfam" id="TIGR00112"/>
    </source>
</evidence>
<evidence type="ECO:0000256" key="4">
    <source>
        <dbReference type="ARBA" id="ARBA00022605"/>
    </source>
</evidence>
<reference evidence="15 16" key="1">
    <citation type="journal article" date="2009" name="Stand. Genomic Sci.">
        <title>Complete genome sequence of Jonesia denitrificans type strain (Prevot 55134).</title>
        <authorList>
            <person name="Pukall R."/>
            <person name="Gehrich-Schroter G."/>
            <person name="Lapidus A."/>
            <person name="Nolan M."/>
            <person name="Glavina Del Rio T."/>
            <person name="Lucas S."/>
            <person name="Chen F."/>
            <person name="Tice H."/>
            <person name="Pitluck S."/>
            <person name="Cheng J.F."/>
            <person name="Copeland A."/>
            <person name="Saunders E."/>
            <person name="Brettin T."/>
            <person name="Detter J.C."/>
            <person name="Bruce D."/>
            <person name="Goodwin L."/>
            <person name="Pati A."/>
            <person name="Ivanova N."/>
            <person name="Mavromatis K."/>
            <person name="Ovchinnikova G."/>
            <person name="Chen A."/>
            <person name="Palaniappan K."/>
            <person name="Land M."/>
            <person name="Hauser L."/>
            <person name="Chang Y.J."/>
            <person name="Jeffries C.D."/>
            <person name="Chain P."/>
            <person name="Goker M."/>
            <person name="Bristow J."/>
            <person name="Eisen J.A."/>
            <person name="Markowitz V."/>
            <person name="Hugenholtz P."/>
            <person name="Kyrpides N.C."/>
            <person name="Klenk H.P."/>
            <person name="Han C."/>
        </authorList>
    </citation>
    <scope>NUCLEOTIDE SEQUENCE [LARGE SCALE GENOMIC DNA]</scope>
    <source>
        <strain evidence="16">ATCC 14870 / DSM 20603 / BCRC 15368 / CIP 55.134 / JCM 11481 / NBRC 15587 / NCTC 10816 / Prevot 55134</strain>
    </source>
</reference>
<dbReference type="FunFam" id="1.10.3730.10:FF:000001">
    <property type="entry name" value="Pyrroline-5-carboxylate reductase"/>
    <property type="match status" value="1"/>
</dbReference>
<comment type="catalytic activity">
    <reaction evidence="9">
        <text>L-proline + NAD(+) = (S)-1-pyrroline-5-carboxylate + NADH + 2 H(+)</text>
        <dbReference type="Rhea" id="RHEA:14105"/>
        <dbReference type="ChEBI" id="CHEBI:15378"/>
        <dbReference type="ChEBI" id="CHEBI:17388"/>
        <dbReference type="ChEBI" id="CHEBI:57540"/>
        <dbReference type="ChEBI" id="CHEBI:57945"/>
        <dbReference type="ChEBI" id="CHEBI:60039"/>
        <dbReference type="EC" id="1.5.1.2"/>
    </reaction>
</comment>
<dbReference type="HAMAP" id="MF_01925">
    <property type="entry name" value="P5C_reductase"/>
    <property type="match status" value="1"/>
</dbReference>
<comment type="catalytic activity">
    <reaction evidence="9 12">
        <text>L-proline + NADP(+) = (S)-1-pyrroline-5-carboxylate + NADPH + 2 H(+)</text>
        <dbReference type="Rhea" id="RHEA:14109"/>
        <dbReference type="ChEBI" id="CHEBI:15378"/>
        <dbReference type="ChEBI" id="CHEBI:17388"/>
        <dbReference type="ChEBI" id="CHEBI:57783"/>
        <dbReference type="ChEBI" id="CHEBI:58349"/>
        <dbReference type="ChEBI" id="CHEBI:60039"/>
        <dbReference type="EC" id="1.5.1.2"/>
    </reaction>
</comment>
<dbReference type="NCBIfam" id="TIGR00112">
    <property type="entry name" value="proC"/>
    <property type="match status" value="1"/>
</dbReference>
<dbReference type="Pfam" id="PF03807">
    <property type="entry name" value="F420_oxidored"/>
    <property type="match status" value="1"/>
</dbReference>
<accession>C7R302</accession>
<evidence type="ECO:0000313" key="16">
    <source>
        <dbReference type="Proteomes" id="UP000000628"/>
    </source>
</evidence>
<keyword evidence="4 9" id="KW-0028">Amino-acid biosynthesis</keyword>
<evidence type="ECO:0000256" key="9">
    <source>
        <dbReference type="HAMAP-Rule" id="MF_01925"/>
    </source>
</evidence>
<evidence type="ECO:0000259" key="13">
    <source>
        <dbReference type="Pfam" id="PF03807"/>
    </source>
</evidence>
<keyword evidence="16" id="KW-1185">Reference proteome</keyword>
<dbReference type="RefSeq" id="WP_015771252.1">
    <property type="nucleotide sequence ID" value="NC_013174.1"/>
</dbReference>
<comment type="similarity">
    <text evidence="2 9 12">Belongs to the pyrroline-5-carboxylate reductase family.</text>
</comment>
<evidence type="ECO:0000256" key="12">
    <source>
        <dbReference type="RuleBase" id="RU003903"/>
    </source>
</evidence>
<evidence type="ECO:0000313" key="15">
    <source>
        <dbReference type="EMBL" id="ACV08624.1"/>
    </source>
</evidence>
<evidence type="ECO:0000256" key="5">
    <source>
        <dbReference type="ARBA" id="ARBA00022650"/>
    </source>
</evidence>
<evidence type="ECO:0000256" key="1">
    <source>
        <dbReference type="ARBA" id="ARBA00004496"/>
    </source>
</evidence>